<dbReference type="KEGG" id="hbi:HBZC1_17050"/>
<feature type="region of interest" description="Disordered" evidence="1">
    <location>
        <begin position="80"/>
        <end position="103"/>
    </location>
</feature>
<gene>
    <name evidence="2" type="ordered locus">HBZC1_17050</name>
</gene>
<evidence type="ECO:0000313" key="3">
    <source>
        <dbReference type="Proteomes" id="UP000008387"/>
    </source>
</evidence>
<sequence length="298" mass="33064">MLSLTPKSRNLPKPLSPLLQLLQLLKLSPLQLLQLLKLSPLQLLQLLPLILTPRICLVKSLVLGNKSMDCLRLLAYPPPTQTPKPTASNPPTPQVPSKPQPMISKNPPTAIVPPYHVQTGSSSNSGIQGGPVKPGIGGVLEMFNNALYRNAGYNVSFLAGYQRFFSRHFGFSTQAGVGYEYVHHNLLTSGHLQGLPTTLGGHLIYDYIAPKSKKSKKKPFYGLYAGFLGSSHVYFLNSAVSHRFNLSVDYGLRFQIHKDIIKLGVSMPLLKQITRIGSLLIREDYRNFNLYVSFSRLF</sequence>
<accession>F8KPG7</accession>
<evidence type="ECO:0000313" key="2">
    <source>
        <dbReference type="EMBL" id="CCB80691.1"/>
    </source>
</evidence>
<reference evidence="2 3" key="1">
    <citation type="journal article" date="2011" name="J. Bacteriol.">
        <title>Genome sequence of Helicobacter bizzozeronii strain CIII-1, an isolate from human gastric mucosa.</title>
        <authorList>
            <person name="Schott T."/>
            <person name="Rossi M."/>
            <person name="Hanninen M.L."/>
        </authorList>
    </citation>
    <scope>NUCLEOTIDE SEQUENCE [LARGE SCALE GENOMIC DNA]</scope>
    <source>
        <strain evidence="2 3">CIII-1</strain>
    </source>
</reference>
<dbReference type="Proteomes" id="UP000008387">
    <property type="component" value="Chromosome"/>
</dbReference>
<proteinExistence type="predicted"/>
<feature type="compositionally biased region" description="Pro residues" evidence="1">
    <location>
        <begin position="80"/>
        <end position="99"/>
    </location>
</feature>
<dbReference type="HOGENOM" id="CLU_933066_0_0_7"/>
<evidence type="ECO:0000256" key="1">
    <source>
        <dbReference type="SAM" id="MobiDB-lite"/>
    </source>
</evidence>
<name>F8KPG7_HELBC</name>
<protein>
    <submittedName>
        <fullName evidence="2">Uncharacterized protein</fullName>
    </submittedName>
</protein>
<dbReference type="EMBL" id="FR871757">
    <property type="protein sequence ID" value="CCB80691.1"/>
    <property type="molecule type" value="Genomic_DNA"/>
</dbReference>
<organism evidence="2 3">
    <name type="scientific">Helicobacter bizzozeronii (strain CIII-1)</name>
    <dbReference type="NCBI Taxonomy" id="1002804"/>
    <lineage>
        <taxon>Bacteria</taxon>
        <taxon>Pseudomonadati</taxon>
        <taxon>Campylobacterota</taxon>
        <taxon>Epsilonproteobacteria</taxon>
        <taxon>Campylobacterales</taxon>
        <taxon>Helicobacteraceae</taxon>
        <taxon>Helicobacter</taxon>
    </lineage>
</organism>
<keyword evidence="3" id="KW-1185">Reference proteome</keyword>
<dbReference type="AlphaFoldDB" id="F8KPG7"/>